<dbReference type="AlphaFoldDB" id="A0AAD2HVR0"/>
<protein>
    <submittedName>
        <fullName evidence="1">Uncharacterized protein</fullName>
    </submittedName>
</protein>
<gene>
    <name evidence="1" type="ORF">MYCIT1_LOCUS33743</name>
</gene>
<comment type="caution">
    <text evidence="1">The sequence shown here is derived from an EMBL/GenBank/DDBJ whole genome shotgun (WGS) entry which is preliminary data.</text>
</comment>
<evidence type="ECO:0000313" key="2">
    <source>
        <dbReference type="Proteomes" id="UP001295794"/>
    </source>
</evidence>
<dbReference type="EMBL" id="CAVNYO010000448">
    <property type="protein sequence ID" value="CAK5282196.1"/>
    <property type="molecule type" value="Genomic_DNA"/>
</dbReference>
<name>A0AAD2HVR0_9AGAR</name>
<reference evidence="1" key="1">
    <citation type="submission" date="2023-11" db="EMBL/GenBank/DDBJ databases">
        <authorList>
            <person name="De Vega J J."/>
            <person name="De Vega J J."/>
        </authorList>
    </citation>
    <scope>NUCLEOTIDE SEQUENCE</scope>
</reference>
<accession>A0AAD2HVR0</accession>
<dbReference type="Proteomes" id="UP001295794">
    <property type="component" value="Unassembled WGS sequence"/>
</dbReference>
<evidence type="ECO:0000313" key="1">
    <source>
        <dbReference type="EMBL" id="CAK5282196.1"/>
    </source>
</evidence>
<keyword evidence="2" id="KW-1185">Reference proteome</keyword>
<proteinExistence type="predicted"/>
<organism evidence="1 2">
    <name type="scientific">Mycena citricolor</name>
    <dbReference type="NCBI Taxonomy" id="2018698"/>
    <lineage>
        <taxon>Eukaryota</taxon>
        <taxon>Fungi</taxon>
        <taxon>Dikarya</taxon>
        <taxon>Basidiomycota</taxon>
        <taxon>Agaricomycotina</taxon>
        <taxon>Agaricomycetes</taxon>
        <taxon>Agaricomycetidae</taxon>
        <taxon>Agaricales</taxon>
        <taxon>Marasmiineae</taxon>
        <taxon>Mycenaceae</taxon>
        <taxon>Mycena</taxon>
    </lineage>
</organism>
<sequence length="319" mass="34567">MCNYAAISAFPKSGVYEIHSSAAAAAAARVYIPGQPVYVSRPTEDAMSHTLFELTAGNENKIALRSVGLGLPVTVDNDGWVSTSTFEEDLEDFVLEAAAGHPGYFVLQIHSVVSPGLVWTLNPTDEALTGQRIRLAPRVPGWEAQRFAFRAADTPALEHLLVNGDAYAAFGTAAPVQPGVYRILDILSRAPVRSGALNQSIYSTRSADERYPGNTALWRISHHGDPADGVYTFQNVALNLRLGVTAAQTLAPTYVAPAATFAFQPASKTRAEEVFIRMADNSGAWVLDFSKGVLTTQIRVLPEHGTYTHYQTFILERQS</sequence>